<dbReference type="AlphaFoldDB" id="A0A972FJQ3"/>
<keyword evidence="2" id="KW-1185">Reference proteome</keyword>
<gene>
    <name evidence="1" type="ORF">G6047_04625</name>
</gene>
<sequence>MNLITNYSISYQNSGYDYLVEFDMPNNCTCKKITGVGKNTIEVTLPSGQVPSPTMITKQLTFTGTATGIEVGFDQICNGISYKKPTMVVTI</sequence>
<accession>A0A972FJQ3</accession>
<protein>
    <submittedName>
        <fullName evidence="1">Uncharacterized protein</fullName>
    </submittedName>
</protein>
<organism evidence="1 2">
    <name type="scientific">Flavobacterium silvaticum</name>
    <dbReference type="NCBI Taxonomy" id="1852020"/>
    <lineage>
        <taxon>Bacteria</taxon>
        <taxon>Pseudomonadati</taxon>
        <taxon>Bacteroidota</taxon>
        <taxon>Flavobacteriia</taxon>
        <taxon>Flavobacteriales</taxon>
        <taxon>Flavobacteriaceae</taxon>
        <taxon>Flavobacterium</taxon>
    </lineage>
</organism>
<dbReference type="RefSeq" id="WP_169526315.1">
    <property type="nucleotide sequence ID" value="NZ_JAAMPU010000100.1"/>
</dbReference>
<proteinExistence type="predicted"/>
<comment type="caution">
    <text evidence="1">The sequence shown here is derived from an EMBL/GenBank/DDBJ whole genome shotgun (WGS) entry which is preliminary data.</text>
</comment>
<evidence type="ECO:0000313" key="2">
    <source>
        <dbReference type="Proteomes" id="UP000712080"/>
    </source>
</evidence>
<dbReference type="Proteomes" id="UP000712080">
    <property type="component" value="Unassembled WGS sequence"/>
</dbReference>
<dbReference type="EMBL" id="JAAMPU010000100">
    <property type="protein sequence ID" value="NMH27309.1"/>
    <property type="molecule type" value="Genomic_DNA"/>
</dbReference>
<name>A0A972FJQ3_9FLAO</name>
<evidence type="ECO:0000313" key="1">
    <source>
        <dbReference type="EMBL" id="NMH27309.1"/>
    </source>
</evidence>
<reference evidence="1" key="1">
    <citation type="submission" date="2020-02" db="EMBL/GenBank/DDBJ databases">
        <title>Flavobacterium sp. genome.</title>
        <authorList>
            <person name="Jung H.S."/>
            <person name="Baek J.H."/>
            <person name="Jeon C.O."/>
        </authorList>
    </citation>
    <scope>NUCLEOTIDE SEQUENCE</scope>
    <source>
        <strain evidence="1">SE-s28</strain>
    </source>
</reference>